<protein>
    <submittedName>
        <fullName evidence="3">AraC family transcriptional regulator</fullName>
    </submittedName>
</protein>
<feature type="domain" description="HTH araC/xylS-type" evidence="2">
    <location>
        <begin position="240"/>
        <end position="341"/>
    </location>
</feature>
<dbReference type="Pfam" id="PF12833">
    <property type="entry name" value="HTH_18"/>
    <property type="match status" value="1"/>
</dbReference>
<proteinExistence type="predicted"/>
<dbReference type="PROSITE" id="PS01124">
    <property type="entry name" value="HTH_ARAC_FAMILY_2"/>
    <property type="match status" value="1"/>
</dbReference>
<sequence>MSSDATWLDIDSRVILAGHQPACLIDLALGRGIDSHRLLRGSGLFYEDLLLPDTRLSAAQYLRLLDNARTLLDAADSSFLLGQRLLPGHYGAASNLLLHADTLLQALERLASCRALLSPLLAPRLHLDDHHVYLYWRETFGLGRNRRFLLEAGMTAVTSLGRSLVGQALPWEYQLGWAQPDYVEQYWVHMGERLRFEAPVSCMRLPREYVVRKPVAASAMLEQIAAQQTRQILQGLPASDSLSEAVFDHLYLEGGRRVGQEQVADHFMLSAATFKRRLQRDGTGFQSILDSVHAQRALELYQSRGYSHDQVAANLQVSDRTNFRRLLKRLTGKSPDSLRIWLES</sequence>
<dbReference type="InterPro" id="IPR032687">
    <property type="entry name" value="AraC-type_N"/>
</dbReference>
<dbReference type="GO" id="GO:0000976">
    <property type="term" value="F:transcription cis-regulatory region binding"/>
    <property type="evidence" value="ECO:0007669"/>
    <property type="project" value="TreeGrafter"/>
</dbReference>
<dbReference type="SMART" id="SM00342">
    <property type="entry name" value="HTH_ARAC"/>
    <property type="match status" value="1"/>
</dbReference>
<dbReference type="PANTHER" id="PTHR47894">
    <property type="entry name" value="HTH-TYPE TRANSCRIPTIONAL REGULATOR GADX"/>
    <property type="match status" value="1"/>
</dbReference>
<evidence type="ECO:0000313" key="3">
    <source>
        <dbReference type="EMBL" id="PBK03021.1"/>
    </source>
</evidence>
<dbReference type="EMBL" id="NTMR01000026">
    <property type="protein sequence ID" value="PBK03021.1"/>
    <property type="molecule type" value="Genomic_DNA"/>
</dbReference>
<evidence type="ECO:0000259" key="2">
    <source>
        <dbReference type="PROSITE" id="PS01124"/>
    </source>
</evidence>
<name>A0A2A3ME02_9PSED</name>
<gene>
    <name evidence="3" type="ORF">CNQ84_16980</name>
</gene>
<evidence type="ECO:0000313" key="4">
    <source>
        <dbReference type="Proteomes" id="UP000242313"/>
    </source>
</evidence>
<evidence type="ECO:0000256" key="1">
    <source>
        <dbReference type="ARBA" id="ARBA00023125"/>
    </source>
</evidence>
<organism evidence="3 4">
    <name type="scientific">Pseudomonas abyssi</name>
    <dbReference type="NCBI Taxonomy" id="170540"/>
    <lineage>
        <taxon>Bacteria</taxon>
        <taxon>Pseudomonadati</taxon>
        <taxon>Pseudomonadota</taxon>
        <taxon>Gammaproteobacteria</taxon>
        <taxon>Pseudomonadales</taxon>
        <taxon>Pseudomonadaceae</taxon>
        <taxon>Pseudomonas</taxon>
    </lineage>
</organism>
<comment type="caution">
    <text evidence="3">The sequence shown here is derived from an EMBL/GenBank/DDBJ whole genome shotgun (WGS) entry which is preliminary data.</text>
</comment>
<dbReference type="Gene3D" id="1.10.10.60">
    <property type="entry name" value="Homeodomain-like"/>
    <property type="match status" value="1"/>
</dbReference>
<reference evidence="3 4" key="1">
    <citation type="submission" date="2017-09" db="EMBL/GenBank/DDBJ databases">
        <title>Pseudomonas abyssi sp. nov. isolated from Abyssopelagic Water.</title>
        <authorList>
            <person name="Wei Y."/>
        </authorList>
    </citation>
    <scope>NUCLEOTIDE SEQUENCE [LARGE SCALE GENOMIC DNA]</scope>
    <source>
        <strain evidence="3 4">MT5</strain>
    </source>
</reference>
<dbReference type="PANTHER" id="PTHR47894:SF1">
    <property type="entry name" value="HTH-TYPE TRANSCRIPTIONAL REGULATOR VQSM"/>
    <property type="match status" value="1"/>
</dbReference>
<accession>A0A2A3ME02</accession>
<dbReference type="RefSeq" id="WP_096006026.1">
    <property type="nucleotide sequence ID" value="NZ_NTMR01000026.1"/>
</dbReference>
<dbReference type="GO" id="GO:0005829">
    <property type="term" value="C:cytosol"/>
    <property type="evidence" value="ECO:0007669"/>
    <property type="project" value="TreeGrafter"/>
</dbReference>
<keyword evidence="1" id="KW-0238">DNA-binding</keyword>
<dbReference type="Proteomes" id="UP000242313">
    <property type="component" value="Unassembled WGS sequence"/>
</dbReference>
<dbReference type="AlphaFoldDB" id="A0A2A3ME02"/>
<dbReference type="GO" id="GO:0003700">
    <property type="term" value="F:DNA-binding transcription factor activity"/>
    <property type="evidence" value="ECO:0007669"/>
    <property type="project" value="InterPro"/>
</dbReference>
<dbReference type="Pfam" id="PF12625">
    <property type="entry name" value="Arabinose_bd"/>
    <property type="match status" value="1"/>
</dbReference>
<keyword evidence="4" id="KW-1185">Reference proteome</keyword>
<dbReference type="InterPro" id="IPR018060">
    <property type="entry name" value="HTH_AraC"/>
</dbReference>